<dbReference type="Pfam" id="PF00892">
    <property type="entry name" value="EamA"/>
    <property type="match status" value="2"/>
</dbReference>
<dbReference type="InterPro" id="IPR050638">
    <property type="entry name" value="AA-Vitamin_Transporters"/>
</dbReference>
<evidence type="ECO:0000256" key="6">
    <source>
        <dbReference type="SAM" id="Phobius"/>
    </source>
</evidence>
<dbReference type="PANTHER" id="PTHR32322">
    <property type="entry name" value="INNER MEMBRANE TRANSPORTER"/>
    <property type="match status" value="1"/>
</dbReference>
<sequence>MQFVLLGLLWGGSFLFMKVALEGVSFGQVAWSRVVLGALALGVIVLVTRTRLPRNPIVYLHFVVVGLSGCVVPYLLFSWAEQYVSSGLASIYNAVTPITTALLVTLAFRVERLDRAQIAGVVVGILGVIVIIGPWRFVPSAAAEGSPVLELAGQLACIGSAVCYGFSFGYIRRFAAPHGVKGLAAAFLQIGMGAVVMLVLTPFLAIGPVELSLPVVSSLLALGILGTGVAYVWYMNVLDNWGPTATSTVTYVTPVVGVALGILVLGESLSWHEPLGALLVFLGILLAQRRLRLGRFTRSRKAVSPG</sequence>
<keyword evidence="3 6" id="KW-0812">Transmembrane</keyword>
<evidence type="ECO:0000313" key="8">
    <source>
        <dbReference type="EMBL" id="ARJ07443.1"/>
    </source>
</evidence>
<comment type="subcellular location">
    <subcellularLocation>
        <location evidence="1">Membrane</location>
        <topology evidence="1">Multi-pass membrane protein</topology>
    </subcellularLocation>
</comment>
<dbReference type="PANTHER" id="PTHR32322:SF9">
    <property type="entry name" value="AMINO-ACID METABOLITE EFFLUX PUMP-RELATED"/>
    <property type="match status" value="1"/>
</dbReference>
<feature type="transmembrane region" description="Helical" evidence="6">
    <location>
        <begin position="118"/>
        <end position="139"/>
    </location>
</feature>
<name>A0A1X9LQH9_9MICO</name>
<gene>
    <name evidence="8" type="ORF">B5808_16265</name>
</gene>
<feature type="transmembrane region" description="Helical" evidence="6">
    <location>
        <begin position="246"/>
        <end position="265"/>
    </location>
</feature>
<dbReference type="STRING" id="1619308.B5808_16265"/>
<evidence type="ECO:0000256" key="1">
    <source>
        <dbReference type="ARBA" id="ARBA00004141"/>
    </source>
</evidence>
<feature type="domain" description="EamA" evidence="7">
    <location>
        <begin position="153"/>
        <end position="286"/>
    </location>
</feature>
<feature type="transmembrane region" description="Helical" evidence="6">
    <location>
        <begin position="183"/>
        <end position="205"/>
    </location>
</feature>
<organism evidence="8 9">
    <name type="scientific">Cnuibacter physcomitrellae</name>
    <dbReference type="NCBI Taxonomy" id="1619308"/>
    <lineage>
        <taxon>Bacteria</taxon>
        <taxon>Bacillati</taxon>
        <taxon>Actinomycetota</taxon>
        <taxon>Actinomycetes</taxon>
        <taxon>Micrococcales</taxon>
        <taxon>Microbacteriaceae</taxon>
        <taxon>Cnuibacter</taxon>
    </lineage>
</organism>
<keyword evidence="9" id="KW-1185">Reference proteome</keyword>
<protein>
    <submittedName>
        <fullName evidence="8">EamA family transporter</fullName>
    </submittedName>
</protein>
<feature type="transmembrane region" description="Helical" evidence="6">
    <location>
        <begin position="59"/>
        <end position="77"/>
    </location>
</feature>
<proteinExistence type="inferred from homology"/>
<dbReference type="Proteomes" id="UP000192775">
    <property type="component" value="Chromosome"/>
</dbReference>
<feature type="transmembrane region" description="Helical" evidence="6">
    <location>
        <begin position="83"/>
        <end position="106"/>
    </location>
</feature>
<evidence type="ECO:0000259" key="7">
    <source>
        <dbReference type="Pfam" id="PF00892"/>
    </source>
</evidence>
<evidence type="ECO:0000313" key="9">
    <source>
        <dbReference type="Proteomes" id="UP000192775"/>
    </source>
</evidence>
<feature type="transmembrane region" description="Helical" evidence="6">
    <location>
        <begin position="271"/>
        <end position="291"/>
    </location>
</feature>
<feature type="transmembrane region" description="Helical" evidence="6">
    <location>
        <begin position="211"/>
        <end position="234"/>
    </location>
</feature>
<evidence type="ECO:0000256" key="3">
    <source>
        <dbReference type="ARBA" id="ARBA00022692"/>
    </source>
</evidence>
<dbReference type="GO" id="GO:0016020">
    <property type="term" value="C:membrane"/>
    <property type="evidence" value="ECO:0007669"/>
    <property type="project" value="UniProtKB-SubCell"/>
</dbReference>
<feature type="transmembrane region" description="Helical" evidence="6">
    <location>
        <begin position="151"/>
        <end position="171"/>
    </location>
</feature>
<feature type="transmembrane region" description="Helical" evidence="6">
    <location>
        <begin position="30"/>
        <end position="47"/>
    </location>
</feature>
<dbReference type="EMBL" id="CP020715">
    <property type="protein sequence ID" value="ARJ07443.1"/>
    <property type="molecule type" value="Genomic_DNA"/>
</dbReference>
<reference evidence="8 9" key="1">
    <citation type="submission" date="2017-04" db="EMBL/GenBank/DDBJ databases">
        <authorList>
            <person name="Afonso C.L."/>
            <person name="Miller P.J."/>
            <person name="Scott M.A."/>
            <person name="Spackman E."/>
            <person name="Goraichik I."/>
            <person name="Dimitrov K.M."/>
            <person name="Suarez D.L."/>
            <person name="Swayne D.E."/>
        </authorList>
    </citation>
    <scope>NUCLEOTIDE SEQUENCE [LARGE SCALE GENOMIC DNA]</scope>
    <source>
        <strain evidence="9">XA(T)</strain>
    </source>
</reference>
<dbReference type="KEGG" id="cphy:B5808_16265"/>
<dbReference type="InterPro" id="IPR037185">
    <property type="entry name" value="EmrE-like"/>
</dbReference>
<evidence type="ECO:0000256" key="2">
    <source>
        <dbReference type="ARBA" id="ARBA00007362"/>
    </source>
</evidence>
<comment type="similarity">
    <text evidence="2">Belongs to the EamA transporter family.</text>
</comment>
<feature type="domain" description="EamA" evidence="7">
    <location>
        <begin position="3"/>
        <end position="132"/>
    </location>
</feature>
<evidence type="ECO:0000256" key="5">
    <source>
        <dbReference type="ARBA" id="ARBA00023136"/>
    </source>
</evidence>
<evidence type="ECO:0000256" key="4">
    <source>
        <dbReference type="ARBA" id="ARBA00022989"/>
    </source>
</evidence>
<accession>A0A1X9LQH9</accession>
<dbReference type="AlphaFoldDB" id="A0A1X9LQH9"/>
<keyword evidence="5 6" id="KW-0472">Membrane</keyword>
<dbReference type="InterPro" id="IPR000620">
    <property type="entry name" value="EamA_dom"/>
</dbReference>
<keyword evidence="4 6" id="KW-1133">Transmembrane helix</keyword>
<dbReference type="SUPFAM" id="SSF103481">
    <property type="entry name" value="Multidrug resistance efflux transporter EmrE"/>
    <property type="match status" value="2"/>
</dbReference>